<evidence type="ECO:0000256" key="9">
    <source>
        <dbReference type="ARBA" id="ARBA00022968"/>
    </source>
</evidence>
<dbReference type="GO" id="GO:0016020">
    <property type="term" value="C:membrane"/>
    <property type="evidence" value="ECO:0007669"/>
    <property type="project" value="UniProtKB-SubCell"/>
</dbReference>
<evidence type="ECO:0000259" key="13">
    <source>
        <dbReference type="Pfam" id="PF02434"/>
    </source>
</evidence>
<name>A0A914NYF0_MELIC</name>
<dbReference type="InterPro" id="IPR029044">
    <property type="entry name" value="Nucleotide-diphossugar_trans"/>
</dbReference>
<evidence type="ECO:0000256" key="7">
    <source>
        <dbReference type="ARBA" id="ARBA00022692"/>
    </source>
</evidence>
<dbReference type="AlphaFoldDB" id="A0A914NYF0"/>
<sequence>MTSPKYHRERADHVEATWASHCDKHLFMSTKKDNKLPIVNLSVPEGREFLWAKTKAAFKYIYDNIDISELEWFLKADDDTFIIVENLRKLLEKYSADSLVYFGAIFHFMGAGYVLSRAALRKFVEIGLHGDKLCDSKEIYEDLEIGSCMKKLNISLIDSRDSKGKHRFIPVSPDNSLIKLPDDDYYNWVQSYSKFPYKSGPNCCSDLCNLLSLHRS</sequence>
<evidence type="ECO:0000256" key="8">
    <source>
        <dbReference type="ARBA" id="ARBA00022741"/>
    </source>
</evidence>
<dbReference type="EC" id="2.4.1.122" evidence="4"/>
<evidence type="ECO:0000256" key="11">
    <source>
        <dbReference type="ARBA" id="ARBA00023136"/>
    </source>
</evidence>
<comment type="pathway">
    <text evidence="2">Protein modification; protein glycosylation.</text>
</comment>
<dbReference type="GO" id="GO:0000166">
    <property type="term" value="F:nucleotide binding"/>
    <property type="evidence" value="ECO:0007669"/>
    <property type="project" value="UniProtKB-KW"/>
</dbReference>
<reference evidence="15" key="1">
    <citation type="submission" date="2022-11" db="UniProtKB">
        <authorList>
            <consortium name="WormBaseParasite"/>
        </authorList>
    </citation>
    <scope>IDENTIFICATION</scope>
</reference>
<dbReference type="Gene3D" id="3.90.550.50">
    <property type="match status" value="1"/>
</dbReference>
<dbReference type="Pfam" id="PF02434">
    <property type="entry name" value="Fringe"/>
    <property type="match status" value="1"/>
</dbReference>
<keyword evidence="11 12" id="KW-0472">Membrane</keyword>
<keyword evidence="9" id="KW-0735">Signal-anchor</keyword>
<dbReference type="Proteomes" id="UP000887563">
    <property type="component" value="Unplaced"/>
</dbReference>
<keyword evidence="5" id="KW-0328">Glycosyltransferase</keyword>
<keyword evidence="10 12" id="KW-1133">Transmembrane helix</keyword>
<evidence type="ECO:0000256" key="5">
    <source>
        <dbReference type="ARBA" id="ARBA00022676"/>
    </source>
</evidence>
<evidence type="ECO:0000256" key="1">
    <source>
        <dbReference type="ARBA" id="ARBA00004606"/>
    </source>
</evidence>
<feature type="transmembrane region" description="Helical" evidence="12">
    <location>
        <begin position="98"/>
        <end position="116"/>
    </location>
</feature>
<evidence type="ECO:0000313" key="15">
    <source>
        <dbReference type="WBParaSite" id="Minc3s09076g42904"/>
    </source>
</evidence>
<evidence type="ECO:0000256" key="4">
    <source>
        <dbReference type="ARBA" id="ARBA00012557"/>
    </source>
</evidence>
<feature type="domain" description="Fringe-like glycosyltransferase" evidence="13">
    <location>
        <begin position="2"/>
        <end position="104"/>
    </location>
</feature>
<dbReference type="SUPFAM" id="SSF53448">
    <property type="entry name" value="Nucleotide-diphospho-sugar transferases"/>
    <property type="match status" value="1"/>
</dbReference>
<accession>A0A914NYF0</accession>
<dbReference type="PANTHER" id="PTHR23033">
    <property type="entry name" value="BETA1,3-GALACTOSYLTRANSFERASE"/>
    <property type="match status" value="1"/>
</dbReference>
<dbReference type="InterPro" id="IPR003378">
    <property type="entry name" value="Fringe-like_glycosylTrfase"/>
</dbReference>
<keyword evidence="8" id="KW-0547">Nucleotide-binding</keyword>
<evidence type="ECO:0000256" key="6">
    <source>
        <dbReference type="ARBA" id="ARBA00022679"/>
    </source>
</evidence>
<proteinExistence type="inferred from homology"/>
<evidence type="ECO:0000256" key="2">
    <source>
        <dbReference type="ARBA" id="ARBA00004922"/>
    </source>
</evidence>
<comment type="subcellular location">
    <subcellularLocation>
        <location evidence="1">Membrane</location>
        <topology evidence="1">Single-pass type II membrane protein</topology>
    </subcellularLocation>
</comment>
<keyword evidence="7 12" id="KW-0812">Transmembrane</keyword>
<evidence type="ECO:0000256" key="3">
    <source>
        <dbReference type="ARBA" id="ARBA00006462"/>
    </source>
</evidence>
<comment type="similarity">
    <text evidence="3">Belongs to the glycosyltransferase 31 family. Beta3-Gal-T subfamily.</text>
</comment>
<evidence type="ECO:0000256" key="12">
    <source>
        <dbReference type="SAM" id="Phobius"/>
    </source>
</evidence>
<evidence type="ECO:0000256" key="10">
    <source>
        <dbReference type="ARBA" id="ARBA00022989"/>
    </source>
</evidence>
<keyword evidence="14" id="KW-1185">Reference proteome</keyword>
<keyword evidence="6" id="KW-0808">Transferase</keyword>
<dbReference type="InterPro" id="IPR026050">
    <property type="entry name" value="C1GALT1/C1GALT1_chp1"/>
</dbReference>
<dbReference type="GO" id="GO:0016263">
    <property type="term" value="F:glycoprotein-N-acetylgalactosamine 3-beta-galactosyltransferase activity"/>
    <property type="evidence" value="ECO:0007669"/>
    <property type="project" value="UniProtKB-EC"/>
</dbReference>
<dbReference type="PANTHER" id="PTHR23033:SF14">
    <property type="entry name" value="GLYCOPROTEIN-N-ACETYLGALACTOSAMINE 3-BETA-GALACTOSYLTRANSFERASE 1-RELATED"/>
    <property type="match status" value="1"/>
</dbReference>
<protein>
    <recommendedName>
        <fullName evidence="4">N-acetylgalactosaminide beta-1,3-galactosyltransferase</fullName>
        <ecNumber evidence="4">2.4.1.122</ecNumber>
    </recommendedName>
</protein>
<organism evidence="14 15">
    <name type="scientific">Meloidogyne incognita</name>
    <name type="common">Southern root-knot nematode worm</name>
    <name type="synonym">Oxyuris incognita</name>
    <dbReference type="NCBI Taxonomy" id="6306"/>
    <lineage>
        <taxon>Eukaryota</taxon>
        <taxon>Metazoa</taxon>
        <taxon>Ecdysozoa</taxon>
        <taxon>Nematoda</taxon>
        <taxon>Chromadorea</taxon>
        <taxon>Rhabditida</taxon>
        <taxon>Tylenchina</taxon>
        <taxon>Tylenchomorpha</taxon>
        <taxon>Tylenchoidea</taxon>
        <taxon>Meloidogynidae</taxon>
        <taxon>Meloidogyninae</taxon>
        <taxon>Meloidogyne</taxon>
        <taxon>Meloidogyne incognita group</taxon>
    </lineage>
</organism>
<evidence type="ECO:0000313" key="14">
    <source>
        <dbReference type="Proteomes" id="UP000887563"/>
    </source>
</evidence>
<dbReference type="WBParaSite" id="Minc3s09076g42904">
    <property type="protein sequence ID" value="Minc3s09076g42904"/>
    <property type="gene ID" value="Minc3s09076g42904"/>
</dbReference>